<dbReference type="Proteomes" id="UP000183365">
    <property type="component" value="Unassembled WGS sequence"/>
</dbReference>
<evidence type="ECO:0000256" key="6">
    <source>
        <dbReference type="SAM" id="SignalP"/>
    </source>
</evidence>
<comment type="similarity">
    <text evidence="1 5">Belongs to the peptidase S8 family.</text>
</comment>
<feature type="chain" id="PRO_5012114509" description="Peptidase S8/S53 domain-containing protein" evidence="6">
    <location>
        <begin position="20"/>
        <end position="417"/>
    </location>
</feature>
<evidence type="ECO:0000313" key="9">
    <source>
        <dbReference type="Proteomes" id="UP000183365"/>
    </source>
</evidence>
<name>A0A1L0AZQ2_9ASCO</name>
<dbReference type="InterPro" id="IPR050131">
    <property type="entry name" value="Peptidase_S8_subtilisin-like"/>
</dbReference>
<dbReference type="InterPro" id="IPR036852">
    <property type="entry name" value="Peptidase_S8/S53_dom_sf"/>
</dbReference>
<evidence type="ECO:0000256" key="5">
    <source>
        <dbReference type="PROSITE-ProRule" id="PRU01240"/>
    </source>
</evidence>
<evidence type="ECO:0000256" key="1">
    <source>
        <dbReference type="ARBA" id="ARBA00011073"/>
    </source>
</evidence>
<keyword evidence="2 5" id="KW-0645">Protease</keyword>
<dbReference type="PANTHER" id="PTHR43806">
    <property type="entry name" value="PEPTIDASE S8"/>
    <property type="match status" value="1"/>
</dbReference>
<evidence type="ECO:0000313" key="8">
    <source>
        <dbReference type="EMBL" id="SGZ39012.1"/>
    </source>
</evidence>
<dbReference type="PRINTS" id="PR00723">
    <property type="entry name" value="SUBTILISIN"/>
</dbReference>
<feature type="signal peptide" evidence="6">
    <location>
        <begin position="1"/>
        <end position="19"/>
    </location>
</feature>
<dbReference type="OrthoDB" id="206201at2759"/>
<organism evidence="8 9">
    <name type="scientific">Hanseniaspora guilliermondii</name>
    <dbReference type="NCBI Taxonomy" id="56406"/>
    <lineage>
        <taxon>Eukaryota</taxon>
        <taxon>Fungi</taxon>
        <taxon>Dikarya</taxon>
        <taxon>Ascomycota</taxon>
        <taxon>Saccharomycotina</taxon>
        <taxon>Saccharomycetes</taxon>
        <taxon>Saccharomycodales</taxon>
        <taxon>Saccharomycodaceae</taxon>
        <taxon>Hanseniaspora</taxon>
    </lineage>
</organism>
<protein>
    <recommendedName>
        <fullName evidence="7">Peptidase S8/S53 domain-containing protein</fullName>
    </recommendedName>
</protein>
<evidence type="ECO:0000256" key="3">
    <source>
        <dbReference type="ARBA" id="ARBA00022801"/>
    </source>
</evidence>
<evidence type="ECO:0000256" key="2">
    <source>
        <dbReference type="ARBA" id="ARBA00022670"/>
    </source>
</evidence>
<dbReference type="VEuPathDB" id="FungiDB:HGUI_01212"/>
<dbReference type="GO" id="GO:0004252">
    <property type="term" value="F:serine-type endopeptidase activity"/>
    <property type="evidence" value="ECO:0007669"/>
    <property type="project" value="UniProtKB-UniRule"/>
</dbReference>
<dbReference type="PROSITE" id="PS51892">
    <property type="entry name" value="SUBTILASE"/>
    <property type="match status" value="1"/>
</dbReference>
<dbReference type="EMBL" id="FQNF01000015">
    <property type="protein sequence ID" value="SGZ39012.1"/>
    <property type="molecule type" value="Genomic_DNA"/>
</dbReference>
<evidence type="ECO:0000259" key="7">
    <source>
        <dbReference type="Pfam" id="PF00082"/>
    </source>
</evidence>
<dbReference type="SUPFAM" id="SSF52743">
    <property type="entry name" value="Subtilisin-like"/>
    <property type="match status" value="1"/>
</dbReference>
<dbReference type="InterPro" id="IPR015500">
    <property type="entry name" value="Peptidase_S8_subtilisin-rel"/>
</dbReference>
<dbReference type="GO" id="GO:0006508">
    <property type="term" value="P:proteolysis"/>
    <property type="evidence" value="ECO:0007669"/>
    <property type="project" value="UniProtKB-KW"/>
</dbReference>
<dbReference type="Pfam" id="PF00082">
    <property type="entry name" value="Peptidase_S8"/>
    <property type="match status" value="1"/>
</dbReference>
<dbReference type="AlphaFoldDB" id="A0A1L0AZQ2"/>
<feature type="active site" description="Charge relay system" evidence="5">
    <location>
        <position position="400"/>
    </location>
</feature>
<feature type="active site" description="Charge relay system" evidence="5">
    <location>
        <position position="221"/>
    </location>
</feature>
<sequence>MIFKFSIFAIVTLLNLVSAAKNEFIVQLRPSETSFVDFFSKYYTSNNIENAKLLYTELLLKESQNFLNGYHAKPKSNELQILTFKNFYSKISNTTTPNDENLLPNIQLVYGQFPNEVLSQMYDDPNIQAISLNRQFVLSTEEKPNVQYINYISENTTTDQAEYISIQSLKDQSNEYYQGIGVDVYIYDTGIRRSEEHFGNRLHKILDYSLAEESDAKYHEHGTNVAAIIGSSTMGIASKCNLYDMKLSNTKTTDLFTLIMALKQGYLHAKMTNRPSLFMISWIAKKSHILENVLQEIQENNTSKLTVVVPGGNSPRTSACALSPSGTLGVISVGSLVDKDLIYKNTENSINTTNLKIADFSTNGMCLDYFASGYLVDTLCFSKNANEQNDFYQCKKSGTSISAAIVAGYEALKLSDI</sequence>
<keyword evidence="9" id="KW-1185">Reference proteome</keyword>
<keyword evidence="6" id="KW-0732">Signal</keyword>
<reference evidence="9" key="1">
    <citation type="submission" date="2016-11" db="EMBL/GenBank/DDBJ databases">
        <authorList>
            <person name="Guldener U."/>
        </authorList>
    </citation>
    <scope>NUCLEOTIDE SEQUENCE [LARGE SCALE GENOMIC DNA]</scope>
</reference>
<gene>
    <name evidence="8" type="ORF">HGUI_01212</name>
</gene>
<keyword evidence="3 5" id="KW-0378">Hydrolase</keyword>
<feature type="active site" description="Charge relay system" evidence="5">
    <location>
        <position position="188"/>
    </location>
</feature>
<keyword evidence="4 5" id="KW-0720">Serine protease</keyword>
<dbReference type="InterPro" id="IPR000209">
    <property type="entry name" value="Peptidase_S8/S53_dom"/>
</dbReference>
<feature type="domain" description="Peptidase S8/S53" evidence="7">
    <location>
        <begin position="180"/>
        <end position="414"/>
    </location>
</feature>
<dbReference type="PANTHER" id="PTHR43806:SF11">
    <property type="entry name" value="CEREVISIN-RELATED"/>
    <property type="match status" value="1"/>
</dbReference>
<evidence type="ECO:0000256" key="4">
    <source>
        <dbReference type="ARBA" id="ARBA00022825"/>
    </source>
</evidence>
<proteinExistence type="inferred from homology"/>
<dbReference type="Gene3D" id="3.40.50.200">
    <property type="entry name" value="Peptidase S8/S53 domain"/>
    <property type="match status" value="1"/>
</dbReference>
<accession>A0A1L0AZQ2</accession>